<evidence type="ECO:0000313" key="3">
    <source>
        <dbReference type="EMBL" id="CAD8110355.1"/>
    </source>
</evidence>
<evidence type="ECO:0000256" key="2">
    <source>
        <dbReference type="SAM" id="SignalP"/>
    </source>
</evidence>
<keyword evidence="1" id="KW-0812">Transmembrane</keyword>
<accession>A0A8S1Q5P9</accession>
<evidence type="ECO:0000313" key="4">
    <source>
        <dbReference type="Proteomes" id="UP000688137"/>
    </source>
</evidence>
<evidence type="ECO:0000256" key="1">
    <source>
        <dbReference type="SAM" id="Phobius"/>
    </source>
</evidence>
<organism evidence="3 4">
    <name type="scientific">Paramecium primaurelia</name>
    <dbReference type="NCBI Taxonomy" id="5886"/>
    <lineage>
        <taxon>Eukaryota</taxon>
        <taxon>Sar</taxon>
        <taxon>Alveolata</taxon>
        <taxon>Ciliophora</taxon>
        <taxon>Intramacronucleata</taxon>
        <taxon>Oligohymenophorea</taxon>
        <taxon>Peniculida</taxon>
        <taxon>Parameciidae</taxon>
        <taxon>Paramecium</taxon>
    </lineage>
</organism>
<dbReference type="OMA" id="TYDITIY"/>
<comment type="caution">
    <text evidence="3">The sequence shown here is derived from an EMBL/GenBank/DDBJ whole genome shotgun (WGS) entry which is preliminary data.</text>
</comment>
<dbReference type="Proteomes" id="UP000688137">
    <property type="component" value="Unassembled WGS sequence"/>
</dbReference>
<keyword evidence="1" id="KW-0472">Membrane</keyword>
<feature type="chain" id="PRO_5035803626" description="Transmembrane protein" evidence="2">
    <location>
        <begin position="16"/>
        <end position="1336"/>
    </location>
</feature>
<feature type="signal peptide" evidence="2">
    <location>
        <begin position="1"/>
        <end position="15"/>
    </location>
</feature>
<keyword evidence="2" id="KW-0732">Signal</keyword>
<gene>
    <name evidence="3" type="ORF">PPRIM_AZ9-3.1.T1440007</name>
</gene>
<evidence type="ECO:0008006" key="5">
    <source>
        <dbReference type="Google" id="ProtNLM"/>
    </source>
</evidence>
<feature type="transmembrane region" description="Helical" evidence="1">
    <location>
        <begin position="1301"/>
        <end position="1320"/>
    </location>
</feature>
<keyword evidence="1" id="KW-1133">Transmembrane helix</keyword>
<proteinExistence type="predicted"/>
<dbReference type="EMBL" id="CAJJDM010000148">
    <property type="protein sequence ID" value="CAD8110355.1"/>
    <property type="molecule type" value="Genomic_DNA"/>
</dbReference>
<protein>
    <recommendedName>
        <fullName evidence="5">Transmembrane protein</fullName>
    </recommendedName>
</protein>
<sequence>MIFFTLILFVQSCFWKNEDMTLYPTNGEYLEYSMNQLLNIESDNNYFENNNFIYHYEPSVPNVQIANAFNEIAHIEGQEFISVSSNQTHFATITQENHVILYEWKNLNFQQYGQVVEIKEKYKCYNINLFADIYVLLDCYAEEHFYLLQLVNTSLNIVYSIQANKPIKSQMQGIYNESKTFLIYAQYYQNLSIITLFSSQFKNLTFYQDQFIQIAIPLRKNPFLYILYEQYISQFIITQNHTFLQKQQQYFNEEAEAEIFQVYYNYQVYSSCDQLLINFYPYNNRIITSQYLGCQNNFFTLFQFNNIYSNQPKLIQSFLNNQFLIFQSQQYLTLYKIYELMPFAYTEIKNNTQIYFNIYDNYLFTFNTKIIVYELKIPQLQINLTDQQVQGITYDITIYAKQYNLISTSICKMFMSITILDQNDTNIYVMFNKNFYQYRSISDYEIDQQIFVGYSGQLLKYTVNKDNKQFGQFSQTTYQEKLLYINEQFYLAQLSYCFINNNYRNLCLIGVTNELIQIFFLLMDYNFYEFFMDINIPIKAQSLQVVSNDYEDLIIGVSDNNTIYLYQIYAIYNPPNYSSQEFKFEQQFQQFLITYNNLITLFINQEIQIMNLNSTDLVIINETIINQLFNRDSQLKFNPIQITVNNQQFSSCLFINNINNVIIISIDQSNIPIPISIIEVKFQIKQINIVNQQLVLSYICNYGFDLCFQVWSIQNFKYPFFMRNMPNVQNKNNIQILSDDWFFYVQFQNYNLYVYNPKLPQHMSLYYLLILSSKLISTIQYSLKSILYFETYINSLSTEQNFQFKVNQSLNFSHSYPQLIYNYTITSLVNQTANQTTPNQSLTYLSNFTYFQPKTTITVDLLIQDLNLTDRTFTIPVNIILDRQASLCYFPKSSDVDKIDKKVDQFDQQYFTNDECNLTNFVYFTKNIDLNYTQVTAVNNKFFILQNNSAIRIVNQYFEFLQSYDYSNLNFTECLKSTSYNLSLSSICQNDTAQYWLSIYFDSNGIVINRSLLQIAYKFTYISKISNIAALNFILGSYNQNSQNLYLLNPLNNSIQLLISDCQDFSVSLYNSSLDMNQSNLVIIIYISNYYDVFYQYLYFNKYSITQSNFLVLFSDNLLYAQILILQIIDKQIFFLITSTEGFGYLLFYKLFQNQLSFQDLITTIPAYVNDDIVLVPNFVYSNGFLLQQFKQGNTYIIGVYYITDLLINNLEEPILMLGQLNSTSSEYALITNIEDRNATCLALNNGSILYYPIYTRTLKCHYRQNRNAVHVNIACQNDFSNGAYEITLILPELDKPSKRWIYSLITIISFQLIGFYILVKYRMRNIGYINTEIEL</sequence>
<reference evidence="3" key="1">
    <citation type="submission" date="2021-01" db="EMBL/GenBank/DDBJ databases">
        <authorList>
            <consortium name="Genoscope - CEA"/>
            <person name="William W."/>
        </authorList>
    </citation>
    <scope>NUCLEOTIDE SEQUENCE</scope>
</reference>
<name>A0A8S1Q5P9_PARPR</name>
<keyword evidence="4" id="KW-1185">Reference proteome</keyword>